<comment type="caution">
    <text evidence="2">The sequence shown here is derived from an EMBL/GenBank/DDBJ whole genome shotgun (WGS) entry which is preliminary data.</text>
</comment>
<reference evidence="2" key="2">
    <citation type="journal article" date="2021" name="PeerJ">
        <title>Extensive microbial diversity within the chicken gut microbiome revealed by metagenomics and culture.</title>
        <authorList>
            <person name="Gilroy R."/>
            <person name="Ravi A."/>
            <person name="Getino M."/>
            <person name="Pursley I."/>
            <person name="Horton D.L."/>
            <person name="Alikhan N.F."/>
            <person name="Baker D."/>
            <person name="Gharbi K."/>
            <person name="Hall N."/>
            <person name="Watson M."/>
            <person name="Adriaenssens E.M."/>
            <person name="Foster-Nyarko E."/>
            <person name="Jarju S."/>
            <person name="Secka A."/>
            <person name="Antonio M."/>
            <person name="Oren A."/>
            <person name="Chaudhuri R.R."/>
            <person name="La Ragione R."/>
            <person name="Hildebrand F."/>
            <person name="Pallen M.J."/>
        </authorList>
    </citation>
    <scope>NUCLEOTIDE SEQUENCE</scope>
    <source>
        <strain evidence="2">ChiSjej5B23-6657</strain>
    </source>
</reference>
<feature type="transmembrane region" description="Helical" evidence="1">
    <location>
        <begin position="6"/>
        <end position="25"/>
    </location>
</feature>
<keyword evidence="1" id="KW-0472">Membrane</keyword>
<evidence type="ECO:0000313" key="2">
    <source>
        <dbReference type="EMBL" id="HIR69947.1"/>
    </source>
</evidence>
<organism evidence="2 3">
    <name type="scientific">Candidatus Pullilachnospira gallistercoris</name>
    <dbReference type="NCBI Taxonomy" id="2840911"/>
    <lineage>
        <taxon>Bacteria</taxon>
        <taxon>Bacillati</taxon>
        <taxon>Bacillota</taxon>
        <taxon>Clostridia</taxon>
        <taxon>Lachnospirales</taxon>
        <taxon>Lachnospiraceae</taxon>
        <taxon>Lachnospiraceae incertae sedis</taxon>
        <taxon>Candidatus Pullilachnospira</taxon>
    </lineage>
</organism>
<dbReference type="AlphaFoldDB" id="A0A9D1JA12"/>
<reference evidence="2" key="1">
    <citation type="submission" date="2020-10" db="EMBL/GenBank/DDBJ databases">
        <authorList>
            <person name="Gilroy R."/>
        </authorList>
    </citation>
    <scope>NUCLEOTIDE SEQUENCE</scope>
    <source>
        <strain evidence="2">ChiSjej5B23-6657</strain>
    </source>
</reference>
<evidence type="ECO:0000313" key="3">
    <source>
        <dbReference type="Proteomes" id="UP000823912"/>
    </source>
</evidence>
<keyword evidence="1" id="KW-0812">Transmembrane</keyword>
<dbReference type="EMBL" id="DVHM01000029">
    <property type="protein sequence ID" value="HIR69947.1"/>
    <property type="molecule type" value="Genomic_DNA"/>
</dbReference>
<evidence type="ECO:0000256" key="1">
    <source>
        <dbReference type="SAM" id="Phobius"/>
    </source>
</evidence>
<gene>
    <name evidence="2" type="ORF">IAA55_01555</name>
</gene>
<dbReference type="Proteomes" id="UP000823912">
    <property type="component" value="Unassembled WGS sequence"/>
</dbReference>
<proteinExistence type="predicted"/>
<accession>A0A9D1JA12</accession>
<name>A0A9D1JA12_9FIRM</name>
<sequence length="50" mass="6009">MAKTIYRICLIVCLAIAIMAGLFLYDRYQQEQEREEEWLLVWTEQETPSI</sequence>
<protein>
    <submittedName>
        <fullName evidence="2">Uncharacterized protein</fullName>
    </submittedName>
</protein>
<keyword evidence="1" id="KW-1133">Transmembrane helix</keyword>